<organism evidence="5 6">
    <name type="scientific">Diploscapter pachys</name>
    <dbReference type="NCBI Taxonomy" id="2018661"/>
    <lineage>
        <taxon>Eukaryota</taxon>
        <taxon>Metazoa</taxon>
        <taxon>Ecdysozoa</taxon>
        <taxon>Nematoda</taxon>
        <taxon>Chromadorea</taxon>
        <taxon>Rhabditida</taxon>
        <taxon>Rhabditina</taxon>
        <taxon>Rhabditomorpha</taxon>
        <taxon>Rhabditoidea</taxon>
        <taxon>Rhabditidae</taxon>
        <taxon>Diploscapter</taxon>
    </lineage>
</organism>
<evidence type="ECO:0000256" key="3">
    <source>
        <dbReference type="ARBA" id="ARBA00023128"/>
    </source>
</evidence>
<dbReference type="GO" id="GO:0005739">
    <property type="term" value="C:mitochondrion"/>
    <property type="evidence" value="ECO:0007669"/>
    <property type="project" value="UniProtKB-SubCell"/>
</dbReference>
<dbReference type="InterPro" id="IPR027266">
    <property type="entry name" value="TrmE/GcvT-like"/>
</dbReference>
<accession>A0A2A2KKL2</accession>
<evidence type="ECO:0000313" key="6">
    <source>
        <dbReference type="Proteomes" id="UP000218231"/>
    </source>
</evidence>
<dbReference type="InterPro" id="IPR045179">
    <property type="entry name" value="YgfZ/GcvT"/>
</dbReference>
<dbReference type="GO" id="GO:0016226">
    <property type="term" value="P:iron-sulfur cluster assembly"/>
    <property type="evidence" value="ECO:0007669"/>
    <property type="project" value="TreeGrafter"/>
</dbReference>
<feature type="region of interest" description="Disordered" evidence="4">
    <location>
        <begin position="417"/>
        <end position="436"/>
    </location>
</feature>
<dbReference type="SUPFAM" id="SSF103025">
    <property type="entry name" value="Folate-binding domain"/>
    <property type="match status" value="1"/>
</dbReference>
<keyword evidence="6" id="KW-1185">Reference proteome</keyword>
<dbReference type="InterPro" id="IPR017703">
    <property type="entry name" value="YgfZ/GCV_T_CS"/>
</dbReference>
<reference evidence="5 6" key="1">
    <citation type="journal article" date="2017" name="Curr. Biol.">
        <title>Genome architecture and evolution of a unichromosomal asexual nematode.</title>
        <authorList>
            <person name="Fradin H."/>
            <person name="Zegar C."/>
            <person name="Gutwein M."/>
            <person name="Lucas J."/>
            <person name="Kovtun M."/>
            <person name="Corcoran D."/>
            <person name="Baugh L.R."/>
            <person name="Kiontke K."/>
            <person name="Gunsalus K."/>
            <person name="Fitch D.H."/>
            <person name="Piano F."/>
        </authorList>
    </citation>
    <scope>NUCLEOTIDE SEQUENCE [LARGE SCALE GENOMIC DNA]</scope>
    <source>
        <strain evidence="5">PF1309</strain>
    </source>
</reference>
<name>A0A2A2KKL2_9BILA</name>
<evidence type="ECO:0000256" key="1">
    <source>
        <dbReference type="ARBA" id="ARBA00004173"/>
    </source>
</evidence>
<sequence>MGRKGSPIPACPRSAHRLSLGVTEGVGELGNGETLWLECNARELNGVSFTKGCYIGQENTARMHHRAKVNRRLVVAPLAEPGDRTRATYPDLGLMIEHRRPRQVERAEGVPFGDDHHRIGTLGRIISVVAIGEVGHHPPRRLDAFGIIGPHRHALVEQRLRDRDRRRIAHVVGVGLEGEAEQRDRLALGRIAQHVQHLAAHRPLAAVVHLHHRLDDVDRAFEILGGLQQRQRVLGEARSAIARAGMQEFLADAVVEPDTAADILHVGPHRLAQIGDLVDEGDLGREEGVRGVFDQLAGAAADEQDRRFVEVERAIHAAHHPLCALVIGADDDTVGALEVADRGTFAQEFGVGDDLDIDLGALLPQDRLYLVPGADGDGRLGDDDSRAGHRRGNLLGRGEDVAKVGMAIAAARGRADRDKDRIGARHGRSQIGGEGQSACRHVARDQRIETRLVDRHPPRLQRGDLALVLVDADHLMPEIGKAGTRYQADIARTDHRNAHRYLVVEG</sequence>
<dbReference type="PANTHER" id="PTHR22602:SF0">
    <property type="entry name" value="TRANSFERASE CAF17, MITOCHONDRIAL-RELATED"/>
    <property type="match status" value="1"/>
</dbReference>
<comment type="subcellular location">
    <subcellularLocation>
        <location evidence="1">Mitochondrion</location>
    </subcellularLocation>
</comment>
<keyword evidence="3" id="KW-0496">Mitochondrion</keyword>
<keyword evidence="2" id="KW-0809">Transit peptide</keyword>
<dbReference type="AntiFam" id="ANF00210">
    <property type="entry name" value="Shadow ORF (opposite tuaD)"/>
</dbReference>
<evidence type="ECO:0000313" key="5">
    <source>
        <dbReference type="EMBL" id="PAV74359.1"/>
    </source>
</evidence>
<dbReference type="Proteomes" id="UP000218231">
    <property type="component" value="Unassembled WGS sequence"/>
</dbReference>
<evidence type="ECO:0000256" key="4">
    <source>
        <dbReference type="SAM" id="MobiDB-lite"/>
    </source>
</evidence>
<dbReference type="OrthoDB" id="191995at2759"/>
<protein>
    <recommendedName>
        <fullName evidence="7">Aminomethyltransferase folate-binding domain-containing protein</fullName>
    </recommendedName>
</protein>
<dbReference type="STRING" id="2018661.A0A2A2KKL2"/>
<evidence type="ECO:0000256" key="2">
    <source>
        <dbReference type="ARBA" id="ARBA00022946"/>
    </source>
</evidence>
<dbReference type="AlphaFoldDB" id="A0A2A2KKL2"/>
<dbReference type="EMBL" id="LIAE01008341">
    <property type="protein sequence ID" value="PAV74359.1"/>
    <property type="molecule type" value="Genomic_DNA"/>
</dbReference>
<gene>
    <name evidence="5" type="ORF">WR25_22202</name>
</gene>
<dbReference type="NCBIfam" id="TIGR03317">
    <property type="entry name" value="ygfZ_signature"/>
    <property type="match status" value="1"/>
</dbReference>
<comment type="caution">
    <text evidence="5">The sequence shown here is derived from an EMBL/GenBank/DDBJ whole genome shotgun (WGS) entry which is preliminary data.</text>
</comment>
<proteinExistence type="predicted"/>
<evidence type="ECO:0008006" key="7">
    <source>
        <dbReference type="Google" id="ProtNLM"/>
    </source>
</evidence>
<dbReference type="PANTHER" id="PTHR22602">
    <property type="entry name" value="TRANSFERASE CAF17, MITOCHONDRIAL-RELATED"/>
    <property type="match status" value="1"/>
</dbReference>
<dbReference type="Gene3D" id="3.30.1360.120">
    <property type="entry name" value="Probable tRNA modification gtpase trme, domain 1"/>
    <property type="match status" value="1"/>
</dbReference>